<organism evidence="1 2">
    <name type="scientific">Hibiscus sabdariffa</name>
    <name type="common">roselle</name>
    <dbReference type="NCBI Taxonomy" id="183260"/>
    <lineage>
        <taxon>Eukaryota</taxon>
        <taxon>Viridiplantae</taxon>
        <taxon>Streptophyta</taxon>
        <taxon>Embryophyta</taxon>
        <taxon>Tracheophyta</taxon>
        <taxon>Spermatophyta</taxon>
        <taxon>Magnoliopsida</taxon>
        <taxon>eudicotyledons</taxon>
        <taxon>Gunneridae</taxon>
        <taxon>Pentapetalae</taxon>
        <taxon>rosids</taxon>
        <taxon>malvids</taxon>
        <taxon>Malvales</taxon>
        <taxon>Malvaceae</taxon>
        <taxon>Malvoideae</taxon>
        <taxon>Hibiscus</taxon>
    </lineage>
</organism>
<dbReference type="Proteomes" id="UP001396334">
    <property type="component" value="Unassembled WGS sequence"/>
</dbReference>
<protein>
    <submittedName>
        <fullName evidence="1">Uncharacterized protein</fullName>
    </submittedName>
</protein>
<evidence type="ECO:0000313" key="1">
    <source>
        <dbReference type="EMBL" id="KAK8975553.1"/>
    </source>
</evidence>
<gene>
    <name evidence="1" type="ORF">V6N11_034559</name>
</gene>
<proteinExistence type="predicted"/>
<name>A0ABR2NH71_9ROSI</name>
<comment type="caution">
    <text evidence="1">The sequence shown here is derived from an EMBL/GenBank/DDBJ whole genome shotgun (WGS) entry which is preliminary data.</text>
</comment>
<accession>A0ABR2NH71</accession>
<sequence>MVEASRVEQIVGEKLVKGSCLRIILPLVSYLGSRVSTLEVAWKPGSNVSMWTFIVDVSYGLYRRLLLLEGYFWSC</sequence>
<keyword evidence="2" id="KW-1185">Reference proteome</keyword>
<reference evidence="1 2" key="1">
    <citation type="journal article" date="2024" name="G3 (Bethesda)">
        <title>Genome assembly of Hibiscus sabdariffa L. provides insights into metabolisms of medicinal natural products.</title>
        <authorList>
            <person name="Kim T."/>
        </authorList>
    </citation>
    <scope>NUCLEOTIDE SEQUENCE [LARGE SCALE GENOMIC DNA]</scope>
    <source>
        <strain evidence="1">TK-2024</strain>
        <tissue evidence="1">Old leaves</tissue>
    </source>
</reference>
<dbReference type="EMBL" id="JBBPBN010000144">
    <property type="protein sequence ID" value="KAK8975553.1"/>
    <property type="molecule type" value="Genomic_DNA"/>
</dbReference>
<evidence type="ECO:0000313" key="2">
    <source>
        <dbReference type="Proteomes" id="UP001396334"/>
    </source>
</evidence>